<feature type="domain" description="BTB" evidence="2">
    <location>
        <begin position="46"/>
        <end position="114"/>
    </location>
</feature>
<dbReference type="CDD" id="cd18186">
    <property type="entry name" value="BTB_POZ_ZBTB_KLHL-like"/>
    <property type="match status" value="1"/>
</dbReference>
<dbReference type="PROSITE" id="PS50097">
    <property type="entry name" value="BTB"/>
    <property type="match status" value="1"/>
</dbReference>
<reference evidence="3 4" key="1">
    <citation type="submission" date="2019-01" db="EMBL/GenBank/DDBJ databases">
        <title>Genome sequencing of the rare red list fungi Fomitopsis rosea.</title>
        <authorList>
            <person name="Buettner E."/>
            <person name="Kellner H."/>
        </authorList>
    </citation>
    <scope>NUCLEOTIDE SEQUENCE [LARGE SCALE GENOMIC DNA]</scope>
    <source>
        <strain evidence="3 4">DSM 105464</strain>
    </source>
</reference>
<dbReference type="Gene3D" id="3.30.710.10">
    <property type="entry name" value="Potassium Channel Kv1.1, Chain A"/>
    <property type="match status" value="2"/>
</dbReference>
<accession>A0A4Y9YZW7</accession>
<comment type="caution">
    <text evidence="3">The sequence shown here is derived from an EMBL/GenBank/DDBJ whole genome shotgun (WGS) entry which is preliminary data.</text>
</comment>
<evidence type="ECO:0000313" key="3">
    <source>
        <dbReference type="EMBL" id="TFY68126.1"/>
    </source>
</evidence>
<sequence>MATTALVTASPQAGPTTDSSATRFKSPPKQAPYAANFPFNNAHGDADAILQTPDMTKFYIHRAVLRIASSFFADMLSLPQPASSDSDSHNESALPVILISENADIIDRLLRMCYPVAKPCFFGVAFLSPILGAAIKYQMTEAIAVLTKELLSSCDSDPLQVFAVACRHNLEGAVMQAAAAFCVLKQEQRPCPATGRYRVPRPITEYTELMDTVSASAYYQLLRFHTKRASATSVFTVPTPKFCLPLAPNRPSIPSGNQEQAPAPFDDTNHGDTVLYSSDGVKFYVHRSFLAFASPVLRERLALPPDAARSTCEHRVSIAEHGSILALLLPLCYPMADPAMPTRSSHDDRIHDACSLLDAARKYKITRAEEFAKRMCIIAAESFPLRLYLIASHYGWDDMIEQFALRAVYELADAHVPEMDVVSAGPYRRILVYRQKCRNVILSKWHGGNAPQAQYWSQEPWVASTGEAQFWMTLHQRAQEQAARDPPASLNVGERLALVDEPGSPSSSSSGTGCVRPSWTTCVCCRWRVCIWRIIAR</sequence>
<dbReference type="SUPFAM" id="SSF54695">
    <property type="entry name" value="POZ domain"/>
    <property type="match status" value="2"/>
</dbReference>
<evidence type="ECO:0000259" key="2">
    <source>
        <dbReference type="PROSITE" id="PS50097"/>
    </source>
</evidence>
<dbReference type="AlphaFoldDB" id="A0A4Y9YZW7"/>
<proteinExistence type="predicted"/>
<dbReference type="InterPro" id="IPR011333">
    <property type="entry name" value="SKP1/BTB/POZ_sf"/>
</dbReference>
<dbReference type="SMART" id="SM00225">
    <property type="entry name" value="BTB"/>
    <property type="match status" value="2"/>
</dbReference>
<feature type="compositionally biased region" description="Polar residues" evidence="1">
    <location>
        <begin position="1"/>
        <end position="23"/>
    </location>
</feature>
<dbReference type="EMBL" id="SEKV01000037">
    <property type="protein sequence ID" value="TFY68126.1"/>
    <property type="molecule type" value="Genomic_DNA"/>
</dbReference>
<dbReference type="STRING" id="34475.A0A4Y9YZW7"/>
<gene>
    <name evidence="3" type="ORF">EVJ58_g1212</name>
</gene>
<name>A0A4Y9YZW7_9APHY</name>
<organism evidence="3 4">
    <name type="scientific">Rhodofomes roseus</name>
    <dbReference type="NCBI Taxonomy" id="34475"/>
    <lineage>
        <taxon>Eukaryota</taxon>
        <taxon>Fungi</taxon>
        <taxon>Dikarya</taxon>
        <taxon>Basidiomycota</taxon>
        <taxon>Agaricomycotina</taxon>
        <taxon>Agaricomycetes</taxon>
        <taxon>Polyporales</taxon>
        <taxon>Rhodofomes</taxon>
    </lineage>
</organism>
<protein>
    <recommendedName>
        <fullName evidence="2">BTB domain-containing protein</fullName>
    </recommendedName>
</protein>
<dbReference type="InterPro" id="IPR000210">
    <property type="entry name" value="BTB/POZ_dom"/>
</dbReference>
<dbReference type="Pfam" id="PF00651">
    <property type="entry name" value="BTB"/>
    <property type="match status" value="2"/>
</dbReference>
<evidence type="ECO:0000256" key="1">
    <source>
        <dbReference type="SAM" id="MobiDB-lite"/>
    </source>
</evidence>
<evidence type="ECO:0000313" key="4">
    <source>
        <dbReference type="Proteomes" id="UP000298390"/>
    </source>
</evidence>
<dbReference type="Proteomes" id="UP000298390">
    <property type="component" value="Unassembled WGS sequence"/>
</dbReference>
<feature type="region of interest" description="Disordered" evidence="1">
    <location>
        <begin position="1"/>
        <end position="28"/>
    </location>
</feature>